<dbReference type="SUPFAM" id="SSF82171">
    <property type="entry name" value="DPP6 N-terminal domain-like"/>
    <property type="match status" value="1"/>
</dbReference>
<accession>A0ABW5YQN5</accession>
<keyword evidence="5" id="KW-1185">Reference proteome</keyword>
<dbReference type="InterPro" id="IPR002469">
    <property type="entry name" value="Peptidase_S9B_N"/>
</dbReference>
<proteinExistence type="predicted"/>
<protein>
    <submittedName>
        <fullName evidence="4">DPP IV N-terminal domain-containing protein</fullName>
    </submittedName>
</protein>
<dbReference type="SUPFAM" id="SSF53474">
    <property type="entry name" value="alpha/beta-Hydrolases"/>
    <property type="match status" value="1"/>
</dbReference>
<gene>
    <name evidence="4" type="ORF">ACFS6I_02400</name>
</gene>
<dbReference type="Proteomes" id="UP001597509">
    <property type="component" value="Unassembled WGS sequence"/>
</dbReference>
<name>A0ABW5YQN5_9SPHI</name>
<feature type="domain" description="Dipeptidylpeptidase IV N-terminal" evidence="3">
    <location>
        <begin position="94"/>
        <end position="419"/>
    </location>
</feature>
<dbReference type="RefSeq" id="WP_380917934.1">
    <property type="nucleotide sequence ID" value="NZ_JBHUPE010000001.1"/>
</dbReference>
<dbReference type="EMBL" id="JBHUPE010000001">
    <property type="protein sequence ID" value="MFD2902760.1"/>
    <property type="molecule type" value="Genomic_DNA"/>
</dbReference>
<dbReference type="InterPro" id="IPR001375">
    <property type="entry name" value="Peptidase_S9_cat"/>
</dbReference>
<dbReference type="InterPro" id="IPR050278">
    <property type="entry name" value="Serine_Prot_S9B/DPPIV"/>
</dbReference>
<dbReference type="Pfam" id="PF00326">
    <property type="entry name" value="Peptidase_S9"/>
    <property type="match status" value="1"/>
</dbReference>
<organism evidence="4 5">
    <name type="scientific">Sphingobacterium anhuiense</name>
    <dbReference type="NCBI Taxonomy" id="493780"/>
    <lineage>
        <taxon>Bacteria</taxon>
        <taxon>Pseudomonadati</taxon>
        <taxon>Bacteroidota</taxon>
        <taxon>Sphingobacteriia</taxon>
        <taxon>Sphingobacteriales</taxon>
        <taxon>Sphingobacteriaceae</taxon>
        <taxon>Sphingobacterium</taxon>
    </lineage>
</organism>
<feature type="domain" description="Peptidase S9 prolyl oligopeptidase catalytic" evidence="2">
    <location>
        <begin position="503"/>
        <end position="699"/>
    </location>
</feature>
<evidence type="ECO:0000256" key="1">
    <source>
        <dbReference type="SAM" id="SignalP"/>
    </source>
</evidence>
<evidence type="ECO:0000259" key="3">
    <source>
        <dbReference type="Pfam" id="PF00930"/>
    </source>
</evidence>
<evidence type="ECO:0000313" key="5">
    <source>
        <dbReference type="Proteomes" id="UP001597509"/>
    </source>
</evidence>
<feature type="chain" id="PRO_5047070244" evidence="1">
    <location>
        <begin position="24"/>
        <end position="709"/>
    </location>
</feature>
<dbReference type="Pfam" id="PF00930">
    <property type="entry name" value="DPPIV_N"/>
    <property type="match status" value="1"/>
</dbReference>
<dbReference type="Gene3D" id="2.140.10.30">
    <property type="entry name" value="Dipeptidylpeptidase IV, N-terminal domain"/>
    <property type="match status" value="1"/>
</dbReference>
<sequence length="709" mass="81479">MSKLITALSLTAFILVSESTVQAQQKRLDFDQSWGNRNSLTQNVNGYPGWANNVAYLERDAQDGKTYQVDLKSGKRELYVIPAKSSVKVYISKNDIFIQDGSQAAKQLTSSPDVAEQNPTLSPDGKLVAFTRKSDLYAIDLTTGKEIRYTTDGTDVIYNGWSSWVYYEEILGRSTNYKAFWWSPDSKKLAFMRFDDTKVPMFPIYVSKGQHGYLEETRYPKAGDPNPEVKVGFVNAIGGEVTWSDFNEKDDQYFGQPYWSFDSKNIMVQWMNRDQNNLKFYQVDPNSGAKKEIYDEKQSSWINLDHEERITYLADNKHYILKSDKTGWAHYYLYTLDGKLLNPITSGDWQVTSLEYIDEKAKVVYFMARKENSARYDLYRVDFSGKNMKRLTFGDYSHDVKVSPDGHYFITNYSNVSTPNKVALVDNKGKIVKELADSRASDFNTYKFGETKYFTIKSDDGQYDLPVVVTYPTDFDEAKEYPVIFSIYGGPDAGTVKDTWKGTRSQYWANEGVIQVSADHRASGQFGKQGVALMHRNLGHWEIIDYSTVAKWFKAKPWVAKNKFLITGHSYGGYMTCLAMTKAADVFDFGIAGAPVTSWELYDTHYTERWMDTPQDNAEGYKNGSVLTYTDNYKGVLRIMHGDMDDNVHLQNTMQLVDALTDRSVPFELMIYPGSRHGFERSKNAYDFKERVRFYYQYLLEKPVPKDFK</sequence>
<feature type="signal peptide" evidence="1">
    <location>
        <begin position="1"/>
        <end position="23"/>
    </location>
</feature>
<keyword evidence="1" id="KW-0732">Signal</keyword>
<evidence type="ECO:0000259" key="2">
    <source>
        <dbReference type="Pfam" id="PF00326"/>
    </source>
</evidence>
<dbReference type="InterPro" id="IPR029058">
    <property type="entry name" value="AB_hydrolase_fold"/>
</dbReference>
<dbReference type="PANTHER" id="PTHR11731">
    <property type="entry name" value="PROTEASE FAMILY S9B,C DIPEPTIDYL-PEPTIDASE IV-RELATED"/>
    <property type="match status" value="1"/>
</dbReference>
<dbReference type="Gene3D" id="3.40.50.1820">
    <property type="entry name" value="alpha/beta hydrolase"/>
    <property type="match status" value="1"/>
</dbReference>
<evidence type="ECO:0000313" key="4">
    <source>
        <dbReference type="EMBL" id="MFD2902760.1"/>
    </source>
</evidence>
<reference evidence="5" key="1">
    <citation type="journal article" date="2019" name="Int. J. Syst. Evol. Microbiol.">
        <title>The Global Catalogue of Microorganisms (GCM) 10K type strain sequencing project: providing services to taxonomists for standard genome sequencing and annotation.</title>
        <authorList>
            <consortium name="The Broad Institute Genomics Platform"/>
            <consortium name="The Broad Institute Genome Sequencing Center for Infectious Disease"/>
            <person name="Wu L."/>
            <person name="Ma J."/>
        </authorList>
    </citation>
    <scope>NUCLEOTIDE SEQUENCE [LARGE SCALE GENOMIC DNA]</scope>
    <source>
        <strain evidence="5">KCTC 22209</strain>
    </source>
</reference>
<comment type="caution">
    <text evidence="4">The sequence shown here is derived from an EMBL/GenBank/DDBJ whole genome shotgun (WGS) entry which is preliminary data.</text>
</comment>
<dbReference type="PANTHER" id="PTHR11731:SF193">
    <property type="entry name" value="DIPEPTIDYL PEPTIDASE 9"/>
    <property type="match status" value="1"/>
</dbReference>